<dbReference type="Proteomes" id="UP000248592">
    <property type="component" value="Chromosome"/>
</dbReference>
<reference evidence="2" key="1">
    <citation type="submission" date="2018-06" db="EMBL/GenBank/DDBJ databases">
        <title>Description of a new Polynucleobacter species.</title>
        <authorList>
            <person name="Hahn M.W."/>
        </authorList>
    </citation>
    <scope>NUCLEOTIDE SEQUENCE [LARGE SCALE GENOMIC DNA]</scope>
    <source>
        <strain evidence="2">MG-25-Pas1-D2</strain>
    </source>
</reference>
<evidence type="ECO:0008006" key="3">
    <source>
        <dbReference type="Google" id="ProtNLM"/>
    </source>
</evidence>
<name>A0A2Z4JS58_9BURK</name>
<sequence length="98" mass="10692">MAYGIIHFYPNGTKSQYDAEIAVVHPHGGAGLPVGQLYHAAGPSPGGWSVVAIHDSKETWQKFLDGVLLPTIQSQIKDGFKSEPQATYFEVDHLQESQ</sequence>
<evidence type="ECO:0000313" key="2">
    <source>
        <dbReference type="Proteomes" id="UP000248592"/>
    </source>
</evidence>
<dbReference type="EMBL" id="CP030085">
    <property type="protein sequence ID" value="AWW49668.1"/>
    <property type="molecule type" value="Genomic_DNA"/>
</dbReference>
<proteinExistence type="predicted"/>
<protein>
    <recommendedName>
        <fullName evidence="3">ABM domain-containing protein</fullName>
    </recommendedName>
</protein>
<gene>
    <name evidence="1" type="ORF">Pas1_04285</name>
</gene>
<dbReference type="AlphaFoldDB" id="A0A2Z4JS58"/>
<evidence type="ECO:0000313" key="1">
    <source>
        <dbReference type="EMBL" id="AWW49668.1"/>
    </source>
</evidence>
<organism evidence="1 2">
    <name type="scientific">Polynucleobacter paneuropaeus</name>
    <dbReference type="NCBI Taxonomy" id="2527775"/>
    <lineage>
        <taxon>Bacteria</taxon>
        <taxon>Pseudomonadati</taxon>
        <taxon>Pseudomonadota</taxon>
        <taxon>Betaproteobacteria</taxon>
        <taxon>Burkholderiales</taxon>
        <taxon>Burkholderiaceae</taxon>
        <taxon>Polynucleobacter</taxon>
    </lineage>
</organism>
<accession>A0A2Z4JS58</accession>